<protein>
    <submittedName>
        <fullName evidence="2">Uncharacterized protein</fullName>
    </submittedName>
</protein>
<gene>
    <name evidence="2" type="ORF">Edafosvirus8_9</name>
</gene>
<feature type="compositionally biased region" description="Basic and acidic residues" evidence="1">
    <location>
        <begin position="406"/>
        <end position="417"/>
    </location>
</feature>
<dbReference type="InterPro" id="IPR043913">
    <property type="entry name" value="DUF5764"/>
</dbReference>
<reference evidence="2" key="1">
    <citation type="submission" date="2018-10" db="EMBL/GenBank/DDBJ databases">
        <title>Hidden diversity of soil giant viruses.</title>
        <authorList>
            <person name="Schulz F."/>
            <person name="Alteio L."/>
            <person name="Goudeau D."/>
            <person name="Ryan E.M."/>
            <person name="Malmstrom R.R."/>
            <person name="Blanchard J."/>
            <person name="Woyke T."/>
        </authorList>
    </citation>
    <scope>NUCLEOTIDE SEQUENCE</scope>
    <source>
        <strain evidence="2">EDV1</strain>
    </source>
</reference>
<feature type="region of interest" description="Disordered" evidence="1">
    <location>
        <begin position="406"/>
        <end position="437"/>
    </location>
</feature>
<name>A0A3G4ZXY4_9VIRU</name>
<feature type="region of interest" description="Disordered" evidence="1">
    <location>
        <begin position="236"/>
        <end position="278"/>
    </location>
</feature>
<dbReference type="EMBL" id="MK072073">
    <property type="protein sequence ID" value="AYV78259.1"/>
    <property type="molecule type" value="Genomic_DNA"/>
</dbReference>
<feature type="compositionally biased region" description="Basic and acidic residues" evidence="1">
    <location>
        <begin position="343"/>
        <end position="376"/>
    </location>
</feature>
<accession>A0A3G4ZXY4</accession>
<dbReference type="Pfam" id="PF19068">
    <property type="entry name" value="DUF5764"/>
    <property type="match status" value="1"/>
</dbReference>
<feature type="compositionally biased region" description="Basic and acidic residues" evidence="1">
    <location>
        <begin position="427"/>
        <end position="436"/>
    </location>
</feature>
<sequence>MTHFYERNIVEIKSEYTTFLTNIITPLIYEGIKSIYDKASKLNDKFNDKAKSDPNVEVPGILKIFQICLKDISSLNNHEIELEMNRIKEKSKCSDIFDDLIKAVVKSNIVLLTFNASGKHCQLVNDKYHEKIDTKNFIHKCYIECARIFYNNPDLFWHEFTTLDIKRNQRESYELIKIAIAEAIRKMLPIKLILEEYLKNDYIQEDNNITVTVTESQYGNVKSMINKDLYNNHESGLVSTGGDTNTNSNSNYRHRESDSEINYFRESENVDSTDSDNDEKIKENMDLVTEKIDEIKPIGIDQTGHLIVKQPETGVTTKPTENLKEVGQPNTQTVVPTNIVKVDDTKLHDGGKKEVSKKEDSKKEASKKESLEKDSNKNYIDAPPAFKLKKDQVFKNFTNEHKEKLKGTINENPKKSVIEPIKNKPVNKNDNDKNDSDAMVNISIDRSMNKSINGSDESKFFRKYMK</sequence>
<evidence type="ECO:0000313" key="2">
    <source>
        <dbReference type="EMBL" id="AYV78259.1"/>
    </source>
</evidence>
<organism evidence="2">
    <name type="scientific">Edafosvirus sp</name>
    <dbReference type="NCBI Taxonomy" id="2487765"/>
    <lineage>
        <taxon>Viruses</taxon>
        <taxon>Varidnaviria</taxon>
        <taxon>Bamfordvirae</taxon>
        <taxon>Nucleocytoviricota</taxon>
        <taxon>Megaviricetes</taxon>
        <taxon>Imitervirales</taxon>
        <taxon>Mimiviridae</taxon>
        <taxon>Klosneuvirinae</taxon>
    </lineage>
</organism>
<feature type="compositionally biased region" description="Low complexity" evidence="1">
    <location>
        <begin position="240"/>
        <end position="251"/>
    </location>
</feature>
<feature type="compositionally biased region" description="Basic and acidic residues" evidence="1">
    <location>
        <begin position="253"/>
        <end position="268"/>
    </location>
</feature>
<evidence type="ECO:0000256" key="1">
    <source>
        <dbReference type="SAM" id="MobiDB-lite"/>
    </source>
</evidence>
<feature type="region of interest" description="Disordered" evidence="1">
    <location>
        <begin position="343"/>
        <end position="382"/>
    </location>
</feature>
<proteinExistence type="predicted"/>